<feature type="region of interest" description="Disordered" evidence="5">
    <location>
        <begin position="1013"/>
        <end position="1042"/>
    </location>
</feature>
<keyword evidence="1" id="KW-0547">Nucleotide-binding</keyword>
<keyword evidence="3" id="KW-0347">Helicase</keyword>
<evidence type="ECO:0000313" key="8">
    <source>
        <dbReference type="Proteomes" id="UP001620645"/>
    </source>
</evidence>
<dbReference type="PANTHER" id="PTHR43788:SF16">
    <property type="entry name" value="HELICASE WITH ZINC FINGER 2"/>
    <property type="match status" value="1"/>
</dbReference>
<dbReference type="InterPro" id="IPR050534">
    <property type="entry name" value="Coronavir_polyprotein_1ab"/>
</dbReference>
<gene>
    <name evidence="7" type="ORF">niasHS_016140</name>
</gene>
<dbReference type="GO" id="GO:0005524">
    <property type="term" value="F:ATP binding"/>
    <property type="evidence" value="ECO:0007669"/>
    <property type="project" value="UniProtKB-KW"/>
</dbReference>
<comment type="caution">
    <text evidence="7">The sequence shown here is derived from an EMBL/GenBank/DDBJ whole genome shotgun (WGS) entry which is preliminary data.</text>
</comment>
<feature type="compositionally biased region" description="Polar residues" evidence="5">
    <location>
        <begin position="39"/>
        <end position="67"/>
    </location>
</feature>
<dbReference type="GO" id="GO:0016787">
    <property type="term" value="F:hydrolase activity"/>
    <property type="evidence" value="ECO:0007669"/>
    <property type="project" value="UniProtKB-KW"/>
</dbReference>
<evidence type="ECO:0000256" key="4">
    <source>
        <dbReference type="ARBA" id="ARBA00022840"/>
    </source>
</evidence>
<evidence type="ECO:0000313" key="7">
    <source>
        <dbReference type="EMBL" id="KAL3070313.1"/>
    </source>
</evidence>
<proteinExistence type="predicted"/>
<dbReference type="SUPFAM" id="SSF52540">
    <property type="entry name" value="P-loop containing nucleoside triphosphate hydrolases"/>
    <property type="match status" value="1"/>
</dbReference>
<accession>A0ABD2I2E4</accession>
<dbReference type="GO" id="GO:0004386">
    <property type="term" value="F:helicase activity"/>
    <property type="evidence" value="ECO:0007669"/>
    <property type="project" value="UniProtKB-KW"/>
</dbReference>
<keyword evidence="4" id="KW-0067">ATP-binding</keyword>
<feature type="domain" description="DNA2/NAM7 helicase-like C-terminal" evidence="6">
    <location>
        <begin position="797"/>
        <end position="976"/>
    </location>
</feature>
<dbReference type="InterPro" id="IPR047187">
    <property type="entry name" value="SF1_C_Upf1"/>
</dbReference>
<keyword evidence="8" id="KW-1185">Reference proteome</keyword>
<dbReference type="EMBL" id="JBICCN010000411">
    <property type="protein sequence ID" value="KAL3070313.1"/>
    <property type="molecule type" value="Genomic_DNA"/>
</dbReference>
<keyword evidence="2" id="KW-0378">Hydrolase</keyword>
<dbReference type="Proteomes" id="UP001620645">
    <property type="component" value="Unassembled WGS sequence"/>
</dbReference>
<dbReference type="InterPro" id="IPR041679">
    <property type="entry name" value="DNA2/NAM7-like_C"/>
</dbReference>
<evidence type="ECO:0000256" key="2">
    <source>
        <dbReference type="ARBA" id="ARBA00022801"/>
    </source>
</evidence>
<evidence type="ECO:0000256" key="5">
    <source>
        <dbReference type="SAM" id="MobiDB-lite"/>
    </source>
</evidence>
<feature type="compositionally biased region" description="Polar residues" evidence="5">
    <location>
        <begin position="1195"/>
        <end position="1204"/>
    </location>
</feature>
<feature type="region of interest" description="Disordered" evidence="5">
    <location>
        <begin position="1189"/>
        <end position="1228"/>
    </location>
</feature>
<name>A0ABD2I2E4_HETSC</name>
<feature type="compositionally biased region" description="Basic residues" evidence="5">
    <location>
        <begin position="1"/>
        <end position="10"/>
    </location>
</feature>
<dbReference type="AlphaFoldDB" id="A0ABD2I2E4"/>
<dbReference type="CDD" id="cd18808">
    <property type="entry name" value="SF1_C_Upf1"/>
    <property type="match status" value="1"/>
</dbReference>
<evidence type="ECO:0000256" key="3">
    <source>
        <dbReference type="ARBA" id="ARBA00022806"/>
    </source>
</evidence>
<feature type="compositionally biased region" description="Basic and acidic residues" evidence="5">
    <location>
        <begin position="92"/>
        <end position="102"/>
    </location>
</feature>
<organism evidence="7 8">
    <name type="scientific">Heterodera schachtii</name>
    <name type="common">Sugarbeet cyst nematode worm</name>
    <name type="synonym">Tylenchus schachtii</name>
    <dbReference type="NCBI Taxonomy" id="97005"/>
    <lineage>
        <taxon>Eukaryota</taxon>
        <taxon>Metazoa</taxon>
        <taxon>Ecdysozoa</taxon>
        <taxon>Nematoda</taxon>
        <taxon>Chromadorea</taxon>
        <taxon>Rhabditida</taxon>
        <taxon>Tylenchina</taxon>
        <taxon>Tylenchomorpha</taxon>
        <taxon>Tylenchoidea</taxon>
        <taxon>Heteroderidae</taxon>
        <taxon>Heteroderinae</taxon>
        <taxon>Heterodera</taxon>
    </lineage>
</organism>
<dbReference type="Pfam" id="PF13245">
    <property type="entry name" value="AAA_19"/>
    <property type="match status" value="1"/>
</dbReference>
<evidence type="ECO:0000259" key="6">
    <source>
        <dbReference type="Pfam" id="PF13087"/>
    </source>
</evidence>
<feature type="compositionally biased region" description="Low complexity" evidence="5">
    <location>
        <begin position="1209"/>
        <end position="1219"/>
    </location>
</feature>
<dbReference type="Gene3D" id="3.40.50.300">
    <property type="entry name" value="P-loop containing nucleotide triphosphate hydrolases"/>
    <property type="match status" value="2"/>
</dbReference>
<feature type="region of interest" description="Disordered" evidence="5">
    <location>
        <begin position="82"/>
        <end position="102"/>
    </location>
</feature>
<sequence length="1265" mass="141414">MPKKSHRKRPQTANDPAPTKPAKIPSPNSSPHSVPASEISPSVEQHCQDQPTENNEQPTEKQQSQHVPNIVPMDCEVVVETTETGGGGFGSKEPKAVKENESARKGVPFEAFKLKGGEEFANSGFANSGFEKSIASDEEDENTKNSKIYVVIQQMVEDRVTAAPVGEPGEWPYFVSISDAIIKGFRKLKLGDLVEVVSYEWRNDFRQLSGSEGGNARYWIHNGIINAQAVVTVCAPNPPQQPTHQPGIVIEVRYDNKKKRMQSIVVASPGLHPSQRLFKRQFGAEFDEEIQPGMVVMVGKVQLTRPSNFKVSQLYILPEKSPFFSGGERSVFNPIVAVELNKAPFNYEFPFPPSLPKIRFSEGVLAAAISACTDRLEADLSHFTIITVPEVTHSTTHSFTAWIYQWLETKKQLVDYAKRWEEDQPLQMKLSKADKAKPCGHGFIIENWREKLETGFYLKIKISMYYQDAKKYDAYEDFLRIRDGGDEGEFRPMQSLDSLNKREFRFVGRTFSDWASGDMDDARIGQALLGLGEKLPVQGLTWDNLTQRHPALSSLCEGQQQTALYMMDPIRRLVFMQAPPGTGKTYCSATIAAAILSEDPDATVLCVAPLNIATARLCEEMQKALQKAGSEIPLLALFSGNGKYRYAVHLQKISKHLLATAVSGPELQEAIKDGPEKKKVSRYLEQCAANPRQTDEGTVAKIFLGIEKRRALFCTLSLGEQIAPIFQNFSHIILDEAGQAPYSQLLSFLSLFSSIKKVLVTGDKYQLHVNMMELPPAVHHGFGLDTAIINFDNSLSVDSTTLTTSFRSHPFITKCIEAGAYADKGEKIAAGRTEDEMTLFTKNNNFKLPVKDSPLLFMHITDQMEQEETSFSSTNPRQTDATIALLHTLVPHFQGTIRVVCLYAGQTADIAQRCNEERIEEVIVTTADSTQGYEADLTIVTTTLSGRSEQVGFWAEEARVNVALSRSRHGLILIGNFSQLWRSDGIWKRYIRKGLEFTQAQITTLTDQIVNSTTGTTKGTGVSKASTQSVGSQRTNTTAPPQLNVPQQNTPALAEDELQGIFALTSVGLEAFGEESVIAFDRWSEKFKDYIAAMGRTWTDDEKIARLKLALMDTPRDLFKQLTAADTNNVDNALVALRSKLDSPQRRELAKRTLTMCKQREDESIAQFVKRLTPLHTRHNNIDQREMNRDWNEQPRFNKSQNRGGKSGFRGNRGNWRGGEQQRRSERNWSNRPICNFCQKTGHFAYSSARTTERRTANTAITTVD</sequence>
<feature type="compositionally biased region" description="Polar residues" evidence="5">
    <location>
        <begin position="1028"/>
        <end position="1042"/>
    </location>
</feature>
<dbReference type="Pfam" id="PF13087">
    <property type="entry name" value="AAA_12"/>
    <property type="match status" value="1"/>
</dbReference>
<evidence type="ECO:0000256" key="1">
    <source>
        <dbReference type="ARBA" id="ARBA00022741"/>
    </source>
</evidence>
<feature type="region of interest" description="Disordered" evidence="5">
    <location>
        <begin position="1"/>
        <end position="70"/>
    </location>
</feature>
<protein>
    <recommendedName>
        <fullName evidence="6">DNA2/NAM7 helicase-like C-terminal domain-containing protein</fullName>
    </recommendedName>
</protein>
<feature type="compositionally biased region" description="Low complexity" evidence="5">
    <location>
        <begin position="1013"/>
        <end position="1027"/>
    </location>
</feature>
<dbReference type="PANTHER" id="PTHR43788">
    <property type="entry name" value="DNA2/NAM7 HELICASE FAMILY MEMBER"/>
    <property type="match status" value="1"/>
</dbReference>
<reference evidence="7 8" key="1">
    <citation type="submission" date="2024-10" db="EMBL/GenBank/DDBJ databases">
        <authorList>
            <person name="Kim D."/>
        </authorList>
    </citation>
    <scope>NUCLEOTIDE SEQUENCE [LARGE SCALE GENOMIC DNA]</scope>
    <source>
        <strain evidence="7">Taebaek</strain>
    </source>
</reference>
<dbReference type="InterPro" id="IPR027417">
    <property type="entry name" value="P-loop_NTPase"/>
</dbReference>